<dbReference type="InterPro" id="IPR031564">
    <property type="entry name" value="Flp1-like"/>
</dbReference>
<dbReference type="STRING" id="410072.ERS852525_01806"/>
<evidence type="ECO:0000313" key="6">
    <source>
        <dbReference type="EMBL" id="RGT89207.1"/>
    </source>
</evidence>
<dbReference type="EMBL" id="QRXJ01000012">
    <property type="protein sequence ID" value="RGT89207.1"/>
    <property type="molecule type" value="Genomic_DNA"/>
</dbReference>
<keyword evidence="1" id="KW-0472">Membrane</keyword>
<evidence type="ECO:0000313" key="4">
    <source>
        <dbReference type="EMBL" id="CUO70758.1"/>
    </source>
</evidence>
<evidence type="ECO:0000313" key="10">
    <source>
        <dbReference type="Proteomes" id="UP000095727"/>
    </source>
</evidence>
<evidence type="ECO:0000313" key="13">
    <source>
        <dbReference type="Proteomes" id="UP000285693"/>
    </source>
</evidence>
<dbReference type="Pfam" id="PF16982">
    <property type="entry name" value="Flp1_like"/>
    <property type="match status" value="1"/>
</dbReference>
<dbReference type="Proteomes" id="UP000283360">
    <property type="component" value="Unassembled WGS sequence"/>
</dbReference>
<keyword evidence="1" id="KW-0812">Transmembrane</keyword>
<dbReference type="EMBL" id="JABWDC010000047">
    <property type="protein sequence ID" value="NUN87203.1"/>
    <property type="molecule type" value="Genomic_DNA"/>
</dbReference>
<accession>A0A174NG65</accession>
<dbReference type="EMBL" id="CYXR01000003">
    <property type="protein sequence ID" value="CUM75833.1"/>
    <property type="molecule type" value="Genomic_DNA"/>
</dbReference>
<evidence type="ECO:0000313" key="9">
    <source>
        <dbReference type="Proteomes" id="UP000095362"/>
    </source>
</evidence>
<dbReference type="Proteomes" id="UP000095362">
    <property type="component" value="Unassembled WGS sequence"/>
</dbReference>
<gene>
    <name evidence="8" type="ORF">DW656_10475</name>
    <name evidence="7" type="ORF">DWW65_15820</name>
    <name evidence="6" type="ORF">DWX03_09745</name>
    <name evidence="4" type="ORF">ERS852481_02686</name>
    <name evidence="3" type="ORF">ERS852574_00515</name>
    <name evidence="5" type="ORF">HUU93_11475</name>
</gene>
<evidence type="ECO:0000259" key="2">
    <source>
        <dbReference type="Pfam" id="PF16982"/>
    </source>
</evidence>
<dbReference type="EMBL" id="QRHO01000013">
    <property type="protein sequence ID" value="RHF82633.1"/>
    <property type="molecule type" value="Genomic_DNA"/>
</dbReference>
<feature type="transmembrane region" description="Helical" evidence="1">
    <location>
        <begin position="24"/>
        <end position="44"/>
    </location>
</feature>
<dbReference type="Proteomes" id="UP000285693">
    <property type="component" value="Unassembled WGS sequence"/>
</dbReference>
<name>A0A174NG65_9FIRM</name>
<dbReference type="Proteomes" id="UP000284579">
    <property type="component" value="Unassembled WGS sequence"/>
</dbReference>
<proteinExistence type="predicted"/>
<reference evidence="9 10" key="1">
    <citation type="submission" date="2015-09" db="EMBL/GenBank/DDBJ databases">
        <authorList>
            <consortium name="Pathogen Informatics"/>
        </authorList>
    </citation>
    <scope>NUCLEOTIDE SEQUENCE [LARGE SCALE GENOMIC DNA]</scope>
    <source>
        <strain evidence="4 9">2789STDY5834866</strain>
        <strain evidence="3 10">2789STDY5834962</strain>
    </source>
</reference>
<organism evidence="6 11">
    <name type="scientific">Coprococcus comes</name>
    <dbReference type="NCBI Taxonomy" id="410072"/>
    <lineage>
        <taxon>Bacteria</taxon>
        <taxon>Bacillati</taxon>
        <taxon>Bacillota</taxon>
        <taxon>Clostridia</taxon>
        <taxon>Lachnospirales</taxon>
        <taxon>Lachnospiraceae</taxon>
        <taxon>Coprococcus</taxon>
    </lineage>
</organism>
<dbReference type="PaxDb" id="410072-ERS852525_01806"/>
<evidence type="ECO:0000313" key="12">
    <source>
        <dbReference type="Proteomes" id="UP000284579"/>
    </source>
</evidence>
<keyword evidence="11" id="KW-1185">Reference proteome</keyword>
<dbReference type="Proteomes" id="UP000554488">
    <property type="component" value="Unassembled WGS sequence"/>
</dbReference>
<feature type="domain" description="Putative Flagellin Flp1-like" evidence="2">
    <location>
        <begin position="17"/>
        <end position="64"/>
    </location>
</feature>
<dbReference type="GeneID" id="92823294"/>
<evidence type="ECO:0000313" key="11">
    <source>
        <dbReference type="Proteomes" id="UP000283360"/>
    </source>
</evidence>
<dbReference type="AlphaFoldDB" id="A0A174NG65"/>
<evidence type="ECO:0000313" key="8">
    <source>
        <dbReference type="EMBL" id="RHF82633.1"/>
    </source>
</evidence>
<reference evidence="5 14" key="3">
    <citation type="submission" date="2020-04" db="EMBL/GenBank/DDBJ databases">
        <authorList>
            <person name="Pieper L."/>
        </authorList>
    </citation>
    <scope>NUCLEOTIDE SEQUENCE [LARGE SCALE GENOMIC DNA]</scope>
    <source>
        <strain evidence="5 14">F22</strain>
    </source>
</reference>
<keyword evidence="1" id="KW-1133">Transmembrane helix</keyword>
<reference evidence="11 12" key="2">
    <citation type="submission" date="2018-08" db="EMBL/GenBank/DDBJ databases">
        <title>A genome reference for cultivated species of the human gut microbiota.</title>
        <authorList>
            <person name="Zou Y."/>
            <person name="Xue W."/>
            <person name="Luo G."/>
        </authorList>
    </citation>
    <scope>NUCLEOTIDE SEQUENCE [LARGE SCALE GENOMIC DNA]</scope>
    <source>
        <strain evidence="7 13">AF16-31</strain>
        <strain evidence="6 11">AF18-12LB</strain>
        <strain evidence="8 12">AM23-3</strain>
    </source>
</reference>
<dbReference type="EMBL" id="CYZK01000023">
    <property type="protein sequence ID" value="CUO70758.1"/>
    <property type="molecule type" value="Genomic_DNA"/>
</dbReference>
<evidence type="ECO:0000256" key="1">
    <source>
        <dbReference type="SAM" id="Phobius"/>
    </source>
</evidence>
<dbReference type="RefSeq" id="WP_022220442.1">
    <property type="nucleotide sequence ID" value="NZ_CAXSNH010000006.1"/>
</dbReference>
<evidence type="ECO:0000313" key="7">
    <source>
        <dbReference type="EMBL" id="RGU41925.1"/>
    </source>
</evidence>
<evidence type="ECO:0000313" key="3">
    <source>
        <dbReference type="EMBL" id="CUM75833.1"/>
    </source>
</evidence>
<protein>
    <recommendedName>
        <fullName evidence="2">Putative Flagellin Flp1-like domain-containing protein</fullName>
    </recommendedName>
</protein>
<sequence length="66" mass="7522">MKAVKKKLWTGWIRIQKILTEKDGISTVELILVLVVIIGLVIIFKKQLNELVTKIFEKITNESSGI</sequence>
<evidence type="ECO:0000313" key="14">
    <source>
        <dbReference type="Proteomes" id="UP000554488"/>
    </source>
</evidence>
<dbReference type="EMBL" id="QRXY01000032">
    <property type="protein sequence ID" value="RGU41925.1"/>
    <property type="molecule type" value="Genomic_DNA"/>
</dbReference>
<dbReference type="Proteomes" id="UP000095727">
    <property type="component" value="Unassembled WGS sequence"/>
</dbReference>
<reference evidence="5 14" key="4">
    <citation type="submission" date="2020-07" db="EMBL/GenBank/DDBJ databases">
        <title>Bacterial metabolism rescues the inhibition of intestinal drug absorption by food and drug additives.</title>
        <authorList>
            <person name="Zou L."/>
            <person name="Spanogiannopoulos P."/>
            <person name="Chien H.-C."/>
            <person name="Pieper L.M."/>
            <person name="Cai W."/>
            <person name="Khuri N."/>
            <person name="Pottel J."/>
            <person name="Vora B."/>
            <person name="Ni Z."/>
            <person name="Tsakalozou E."/>
            <person name="Zhang W."/>
            <person name="Shoichet B.K."/>
            <person name="Giacomini K.M."/>
            <person name="Turnbaugh P.J."/>
        </authorList>
    </citation>
    <scope>NUCLEOTIDE SEQUENCE [LARGE SCALE GENOMIC DNA]</scope>
    <source>
        <strain evidence="5 14">F22</strain>
    </source>
</reference>
<evidence type="ECO:0000313" key="5">
    <source>
        <dbReference type="EMBL" id="NUN87203.1"/>
    </source>
</evidence>